<gene>
    <name evidence="2" type="ORF">FEAC_13990</name>
</gene>
<name>A0A0D8FX99_9ACTN</name>
<keyword evidence="1" id="KW-1133">Transmembrane helix</keyword>
<dbReference type="AlphaFoldDB" id="A0A0D8FX99"/>
<feature type="transmembrane region" description="Helical" evidence="1">
    <location>
        <begin position="45"/>
        <end position="65"/>
    </location>
</feature>
<comment type="caution">
    <text evidence="2">The sequence shown here is derived from an EMBL/GenBank/DDBJ whole genome shotgun (WGS) entry which is preliminary data.</text>
</comment>
<sequence length="260" mass="28827">MNHIDVIKARVFRHRREARGFVWGALGVGLFVNLISGGSTILSRFVLPLIIFGIIVVFLELAILYSRPSRTIIFQDSQVNLLRKIPPFATLIRDSTEILILGGTLKTFTDDSAALDALSTFYRAFPNTLRILIMHPGGDGLKSTASARAARGNSDTLQSLGAEVIHSLNRLQDSAGKTILKNIRVYKEHPTYSMYKLGSAWILTVYTLGRGASSPAVYFHSVDDREEFAAALERGFTELWEASTTQDVTEFLSERGTLNF</sequence>
<dbReference type="STRING" id="1121877.FEAC_13990"/>
<accession>A0A0D8FX99</accession>
<dbReference type="RefSeq" id="WP_035390104.1">
    <property type="nucleotide sequence ID" value="NZ_JQKF01000019.1"/>
</dbReference>
<feature type="transmembrane region" description="Helical" evidence="1">
    <location>
        <begin position="21"/>
        <end position="39"/>
    </location>
</feature>
<evidence type="ECO:0000313" key="2">
    <source>
        <dbReference type="EMBL" id="KJE76897.1"/>
    </source>
</evidence>
<dbReference type="GeneID" id="78372603"/>
<keyword evidence="1" id="KW-0472">Membrane</keyword>
<keyword evidence="1" id="KW-0812">Transmembrane</keyword>
<protein>
    <submittedName>
        <fullName evidence="2">Uncharacterized protein</fullName>
    </submittedName>
</protein>
<evidence type="ECO:0000256" key="1">
    <source>
        <dbReference type="SAM" id="Phobius"/>
    </source>
</evidence>
<organism evidence="2 3">
    <name type="scientific">Ferrimicrobium acidiphilum DSM 19497</name>
    <dbReference type="NCBI Taxonomy" id="1121877"/>
    <lineage>
        <taxon>Bacteria</taxon>
        <taxon>Bacillati</taxon>
        <taxon>Actinomycetota</taxon>
        <taxon>Acidimicrobiia</taxon>
        <taxon>Acidimicrobiales</taxon>
        <taxon>Acidimicrobiaceae</taxon>
        <taxon>Ferrimicrobium</taxon>
    </lineage>
</organism>
<dbReference type="EMBL" id="JXUW01000010">
    <property type="protein sequence ID" value="KJE76897.1"/>
    <property type="molecule type" value="Genomic_DNA"/>
</dbReference>
<keyword evidence="3" id="KW-1185">Reference proteome</keyword>
<proteinExistence type="predicted"/>
<dbReference type="Proteomes" id="UP000032336">
    <property type="component" value="Unassembled WGS sequence"/>
</dbReference>
<reference evidence="2 3" key="1">
    <citation type="submission" date="2015-01" db="EMBL/GenBank/DDBJ databases">
        <title>Draft genome of the acidophilic iron oxidizer Ferrimicrobium acidiphilum strain T23.</title>
        <authorList>
            <person name="Poehlein A."/>
            <person name="Eisen S."/>
            <person name="Schloemann M."/>
            <person name="Johnson B.D."/>
            <person name="Daniel R."/>
            <person name="Muehling M."/>
        </authorList>
    </citation>
    <scope>NUCLEOTIDE SEQUENCE [LARGE SCALE GENOMIC DNA]</scope>
    <source>
        <strain evidence="2 3">T23</strain>
    </source>
</reference>
<evidence type="ECO:0000313" key="3">
    <source>
        <dbReference type="Proteomes" id="UP000032336"/>
    </source>
</evidence>